<keyword evidence="5" id="KW-1185">Reference proteome</keyword>
<reference evidence="4 5" key="1">
    <citation type="journal article" date="2019" name="Int. J. Syst. Evol. Microbiol.">
        <title>The Global Catalogue of Microorganisms (GCM) 10K type strain sequencing project: providing services to taxonomists for standard genome sequencing and annotation.</title>
        <authorList>
            <consortium name="The Broad Institute Genomics Platform"/>
            <consortium name="The Broad Institute Genome Sequencing Center for Infectious Disease"/>
            <person name="Wu L."/>
            <person name="Ma J."/>
        </authorList>
    </citation>
    <scope>NUCLEOTIDE SEQUENCE [LARGE SCALE GENOMIC DNA]</scope>
    <source>
        <strain evidence="4 5">JCM 12928</strain>
    </source>
</reference>
<protein>
    <recommendedName>
        <fullName evidence="3">Outer membrane protein beta-barrel domain-containing protein</fullName>
    </recommendedName>
</protein>
<feature type="domain" description="Outer membrane protein beta-barrel" evidence="3">
    <location>
        <begin position="10"/>
        <end position="250"/>
    </location>
</feature>
<evidence type="ECO:0000256" key="2">
    <source>
        <dbReference type="SAM" id="SignalP"/>
    </source>
</evidence>
<evidence type="ECO:0000259" key="3">
    <source>
        <dbReference type="Pfam" id="PF13505"/>
    </source>
</evidence>
<proteinExistence type="predicted"/>
<gene>
    <name evidence="4" type="ORF">GCM10009422_29560</name>
</gene>
<dbReference type="Pfam" id="PF13505">
    <property type="entry name" value="OMP_b-brl"/>
    <property type="match status" value="1"/>
</dbReference>
<dbReference type="Gene3D" id="2.40.160.20">
    <property type="match status" value="1"/>
</dbReference>
<accession>A0ABN1H6C0</accession>
<sequence length="250" mass="26379">MRHSPRILVAASAFLALSSAPAAAQQGPYVAVFAGFDKPADEAIDGRNAAGDLRDIEVAFDNGVLFGGALGVATRETVHGRGRAEIELSYRSSELESLTLNGVDRVIGDGSEVGVAAGMLNLFYDTPQIQDRFRFTVGAGFGAASINHDIRYLIAVPPATGSIPGQVQIAIPTSEATWAWQLIAGAEIALSPTLSLTGDIRYLDPGEVQVERFVMNSFINGAPTTTGTLDSVLNAEYSTTSVAVGLRYRF</sequence>
<dbReference type="InterPro" id="IPR027385">
    <property type="entry name" value="Beta-barrel_OMP"/>
</dbReference>
<dbReference type="SUPFAM" id="SSF56925">
    <property type="entry name" value="OMPA-like"/>
    <property type="match status" value="1"/>
</dbReference>
<evidence type="ECO:0000256" key="1">
    <source>
        <dbReference type="ARBA" id="ARBA00022729"/>
    </source>
</evidence>
<keyword evidence="1 2" id="KW-0732">Signal</keyword>
<dbReference type="Proteomes" id="UP001501352">
    <property type="component" value="Unassembled WGS sequence"/>
</dbReference>
<comment type="caution">
    <text evidence="4">The sequence shown here is derived from an EMBL/GenBank/DDBJ whole genome shotgun (WGS) entry which is preliminary data.</text>
</comment>
<organism evidence="4 5">
    <name type="scientific">Brevundimonas kwangchunensis</name>
    <dbReference type="NCBI Taxonomy" id="322163"/>
    <lineage>
        <taxon>Bacteria</taxon>
        <taxon>Pseudomonadati</taxon>
        <taxon>Pseudomonadota</taxon>
        <taxon>Alphaproteobacteria</taxon>
        <taxon>Caulobacterales</taxon>
        <taxon>Caulobacteraceae</taxon>
        <taxon>Brevundimonas</taxon>
    </lineage>
</organism>
<feature type="signal peptide" evidence="2">
    <location>
        <begin position="1"/>
        <end position="24"/>
    </location>
</feature>
<name>A0ABN1H6C0_9CAUL</name>
<dbReference type="EMBL" id="BAAAGA010000009">
    <property type="protein sequence ID" value="GAA0630120.1"/>
    <property type="molecule type" value="Genomic_DNA"/>
</dbReference>
<dbReference type="RefSeq" id="WP_343794776.1">
    <property type="nucleotide sequence ID" value="NZ_BAAAGA010000009.1"/>
</dbReference>
<feature type="chain" id="PRO_5046178638" description="Outer membrane protein beta-barrel domain-containing protein" evidence="2">
    <location>
        <begin position="25"/>
        <end position="250"/>
    </location>
</feature>
<dbReference type="InterPro" id="IPR011250">
    <property type="entry name" value="OMP/PagP_B-barrel"/>
</dbReference>
<evidence type="ECO:0000313" key="4">
    <source>
        <dbReference type="EMBL" id="GAA0630120.1"/>
    </source>
</evidence>
<evidence type="ECO:0000313" key="5">
    <source>
        <dbReference type="Proteomes" id="UP001501352"/>
    </source>
</evidence>